<reference evidence="2 3" key="1">
    <citation type="submission" date="2018-06" db="EMBL/GenBank/DDBJ databases">
        <authorList>
            <consortium name="Pathogen Informatics"/>
            <person name="Doyle S."/>
        </authorList>
    </citation>
    <scope>NUCLEOTIDE SEQUENCE [LARGE SCALE GENOMIC DNA]</scope>
    <source>
        <strain evidence="2 3">NCTC11155</strain>
    </source>
</reference>
<gene>
    <name evidence="2" type="ORF">NCTC11155_01487</name>
</gene>
<evidence type="ECO:0000313" key="2">
    <source>
        <dbReference type="EMBL" id="SUV29500.1"/>
    </source>
</evidence>
<evidence type="ECO:0008006" key="4">
    <source>
        <dbReference type="Google" id="ProtNLM"/>
    </source>
</evidence>
<dbReference type="OrthoDB" id="9815193at2"/>
<proteinExistence type="predicted"/>
<dbReference type="RefSeq" id="WP_004290666.1">
    <property type="nucleotide sequence ID" value="NZ_CABKNQ010000018.1"/>
</dbReference>
<dbReference type="EMBL" id="UFSX01000001">
    <property type="protein sequence ID" value="SUV29500.1"/>
    <property type="molecule type" value="Genomic_DNA"/>
</dbReference>
<keyword evidence="1" id="KW-0472">Membrane</keyword>
<dbReference type="Proteomes" id="UP000254424">
    <property type="component" value="Unassembled WGS sequence"/>
</dbReference>
<keyword evidence="1" id="KW-1133">Transmembrane helix</keyword>
<evidence type="ECO:0000256" key="1">
    <source>
        <dbReference type="SAM" id="Phobius"/>
    </source>
</evidence>
<evidence type="ECO:0000313" key="3">
    <source>
        <dbReference type="Proteomes" id="UP000254424"/>
    </source>
</evidence>
<dbReference type="AlphaFoldDB" id="A0A380YNF8"/>
<protein>
    <recommendedName>
        <fullName evidence="4">Nucleoside 2-deoxyribosyltransferase</fullName>
    </recommendedName>
</protein>
<dbReference type="GeneID" id="93071394"/>
<feature type="transmembrane region" description="Helical" evidence="1">
    <location>
        <begin position="6"/>
        <end position="27"/>
    </location>
</feature>
<dbReference type="SUPFAM" id="SSF52309">
    <property type="entry name" value="N-(deoxy)ribosyltransferase-like"/>
    <property type="match status" value="1"/>
</dbReference>
<dbReference type="STRING" id="483216.BACEGG_02344"/>
<organism evidence="2 3">
    <name type="scientific">Bacteroides eggerthii</name>
    <dbReference type="NCBI Taxonomy" id="28111"/>
    <lineage>
        <taxon>Bacteria</taxon>
        <taxon>Pseudomonadati</taxon>
        <taxon>Bacteroidota</taxon>
        <taxon>Bacteroidia</taxon>
        <taxon>Bacteroidales</taxon>
        <taxon>Bacteroidaceae</taxon>
        <taxon>Bacteroides</taxon>
    </lineage>
</organism>
<sequence length="241" mass="27852">MDNITLISIIVSFSTTIFTSILVFNAIKLKKGIALRQKEKKTQATLSYQRERIESEVYAATEKLLGSNLRFEETNHLFYNEPSPDIKLSEHVIDESFFHNLGINIQDMEVEKNCITCLMPFHKSFDRLYDTIKKTCSSVDFQCTRSDDEFKTGNILKYTLELILKSQIIIAVMDGRNPNVFYEIGIAHSIGKTVILLANYSKMEDIPFNLKSNRFIFYKNYNELNSELSNALKSVTNDRRE</sequence>
<name>A0A380YNF8_9BACE</name>
<accession>A0A380YNF8</accession>
<keyword evidence="1" id="KW-0812">Transmembrane</keyword>
<dbReference type="Gene3D" id="3.40.50.450">
    <property type="match status" value="1"/>
</dbReference>